<dbReference type="RefSeq" id="XP_067069107.1">
    <property type="nucleotide sequence ID" value="XM_067212201.1"/>
</dbReference>
<comment type="caution">
    <text evidence="1">The sequence shown here is derived from an EMBL/GenBank/DDBJ whole genome shotgun (WGS) entry which is preliminary data.</text>
</comment>
<protein>
    <submittedName>
        <fullName evidence="1">Uncharacterized protein</fullName>
    </submittedName>
</protein>
<reference evidence="1 2" key="1">
    <citation type="submission" date="2016-10" db="EMBL/GenBank/DDBJ databases">
        <title>Reductive evolution of mitochondrial metabolism and differential evolution of invasion-related proteins in Cryptosporidium.</title>
        <authorList>
            <person name="Liu S."/>
            <person name="Roellig D.M."/>
            <person name="Guo Y."/>
            <person name="Li N."/>
            <person name="Frace M.A."/>
            <person name="Tang K."/>
            <person name="Zhang L."/>
            <person name="Feng Y."/>
            <person name="Xiao L."/>
        </authorList>
    </citation>
    <scope>NUCLEOTIDE SEQUENCE [LARGE SCALE GENOMIC DNA]</scope>
    <source>
        <strain evidence="1">30847</strain>
    </source>
</reference>
<gene>
    <name evidence="1" type="ORF">cand_019710</name>
</gene>
<name>A0A1J4MWG6_9CRYT</name>
<evidence type="ECO:0000313" key="1">
    <source>
        <dbReference type="EMBL" id="OII77261.1"/>
    </source>
</evidence>
<dbReference type="Proteomes" id="UP000186804">
    <property type="component" value="Unassembled WGS sequence"/>
</dbReference>
<dbReference type="GeneID" id="92366155"/>
<dbReference type="EMBL" id="LRBS01000043">
    <property type="protein sequence ID" value="OII77261.1"/>
    <property type="molecule type" value="Genomic_DNA"/>
</dbReference>
<proteinExistence type="predicted"/>
<organism evidence="1 2">
    <name type="scientific">Cryptosporidium andersoni</name>
    <dbReference type="NCBI Taxonomy" id="117008"/>
    <lineage>
        <taxon>Eukaryota</taxon>
        <taxon>Sar</taxon>
        <taxon>Alveolata</taxon>
        <taxon>Apicomplexa</taxon>
        <taxon>Conoidasida</taxon>
        <taxon>Coccidia</taxon>
        <taxon>Eucoccidiorida</taxon>
        <taxon>Eimeriorina</taxon>
        <taxon>Cryptosporidiidae</taxon>
        <taxon>Cryptosporidium</taxon>
    </lineage>
</organism>
<accession>A0A1J4MWG6</accession>
<evidence type="ECO:0000313" key="2">
    <source>
        <dbReference type="Proteomes" id="UP000186804"/>
    </source>
</evidence>
<keyword evidence="2" id="KW-1185">Reference proteome</keyword>
<dbReference type="VEuPathDB" id="CryptoDB:cand_019710"/>
<dbReference type="OrthoDB" id="342715at2759"/>
<dbReference type="AlphaFoldDB" id="A0A1J4MWG6"/>
<sequence length="512" mass="58144">MSNNEENISLINCKEKYFDSEIPKNYTIEDVVKIEDNEANIHEKRKNSFNQTKIMENEVELLNFTPRRSREGNCILCCDYQSPICSNCESNQNKLQCRLNLKNNSQFEYEKIIPNGKVKALAKQFEEIIPDGKLNITEYNNLVINEHLQFNKTSDNINSTNICELCGSDFDIKSLYLQSPSNSSLKSIKSPNKLKNQLTRLKNPDLCESTDPIEALVLSQKVNVTLNRNMVDMYRKENDSPTSSYRLRSLSSTSGAKICGVIAEVNEEPNKIPDRFEDLNPLEQRALLITWITSSLGTNKIIQSPSKVREMMSILKEIVEDLEDSDTNFALINSSINGHLTSSNFNDKSNLCDHLRLHNKNYQLRHIYVETIPEDEELVENINICDAKSIELSKIQISLHDYAESVIAETDDLSPKSDISLANATYCDIICKNSHNIINNIGIDFLGLRSDTEEDTTTYKHINEKSSDFTFPSNNGTPRNITISSKDIEFISTSVTSSLSYASSWDFLMGDK</sequence>